<evidence type="ECO:0000256" key="1">
    <source>
        <dbReference type="SAM" id="MobiDB-lite"/>
    </source>
</evidence>
<gene>
    <name evidence="2" type="ORF">UFOVP328_279</name>
</gene>
<evidence type="ECO:0000313" key="2">
    <source>
        <dbReference type="EMBL" id="CAB4138086.1"/>
    </source>
</evidence>
<dbReference type="EMBL" id="LR796341">
    <property type="protein sequence ID" value="CAB4138086.1"/>
    <property type="molecule type" value="Genomic_DNA"/>
</dbReference>
<protein>
    <submittedName>
        <fullName evidence="2">Uncharacterized protein</fullName>
    </submittedName>
</protein>
<sequence>MTRKLEELFDLPPSGSDAEEETPAIPVTKTALAEIDDTIDKIDAALPSVKGLDSSDEEMDELAKKATETFDDLMDLGMQVDSRYASEIFAVAGAMLGHALTAKTAKLNKKLKMVDLQMKKLKLDQDRAKAAAADGDNIEEVETAHGQVLSRNDLLERLIGNRDQKTKD</sequence>
<proteinExistence type="predicted"/>
<reference evidence="2" key="1">
    <citation type="submission" date="2020-04" db="EMBL/GenBank/DDBJ databases">
        <authorList>
            <person name="Chiriac C."/>
            <person name="Salcher M."/>
            <person name="Ghai R."/>
            <person name="Kavagutti S V."/>
        </authorList>
    </citation>
    <scope>NUCLEOTIDE SEQUENCE</scope>
</reference>
<name>A0A6J5LYY4_9CAUD</name>
<accession>A0A6J5LYY4</accession>
<feature type="region of interest" description="Disordered" evidence="1">
    <location>
        <begin position="1"/>
        <end position="23"/>
    </location>
</feature>
<organism evidence="2">
    <name type="scientific">uncultured Caudovirales phage</name>
    <dbReference type="NCBI Taxonomy" id="2100421"/>
    <lineage>
        <taxon>Viruses</taxon>
        <taxon>Duplodnaviria</taxon>
        <taxon>Heunggongvirae</taxon>
        <taxon>Uroviricota</taxon>
        <taxon>Caudoviricetes</taxon>
        <taxon>Peduoviridae</taxon>
        <taxon>Maltschvirus</taxon>
        <taxon>Maltschvirus maltsch</taxon>
    </lineage>
</organism>